<sequence length="183" mass="20352">MTDRPTDMPIITSRQLEETRTQVGNTENGIPVFLYCGLPWHLQEREMIVSRAVHEVVRYHVNERAEIGVFAIMPDAEYASMAGRPVVSYSIIDIEAGVKLEEGAIAEIVLYPNDYPITIEYAMPQCSYDDLANENDSSIQIQLCMTPAQASKMGRALSAYAAAWEGTCTEEEAVARIQGETDD</sequence>
<evidence type="ECO:0000313" key="1">
    <source>
        <dbReference type="EMBL" id="KKK99214.1"/>
    </source>
</evidence>
<reference evidence="1" key="1">
    <citation type="journal article" date="2015" name="Nature">
        <title>Complex archaea that bridge the gap between prokaryotes and eukaryotes.</title>
        <authorList>
            <person name="Spang A."/>
            <person name="Saw J.H."/>
            <person name="Jorgensen S.L."/>
            <person name="Zaremba-Niedzwiedzka K."/>
            <person name="Martijn J."/>
            <person name="Lind A.E."/>
            <person name="van Eijk R."/>
            <person name="Schleper C."/>
            <person name="Guy L."/>
            <person name="Ettema T.J."/>
        </authorList>
    </citation>
    <scope>NUCLEOTIDE SEQUENCE</scope>
</reference>
<protein>
    <submittedName>
        <fullName evidence="1">Uncharacterized protein</fullName>
    </submittedName>
</protein>
<proteinExistence type="predicted"/>
<accession>A0A0F9CA19</accession>
<name>A0A0F9CA19_9ZZZZ</name>
<gene>
    <name evidence="1" type="ORF">LCGC14_2635000</name>
</gene>
<comment type="caution">
    <text evidence="1">The sequence shown here is derived from an EMBL/GenBank/DDBJ whole genome shotgun (WGS) entry which is preliminary data.</text>
</comment>
<dbReference type="AlphaFoldDB" id="A0A0F9CA19"/>
<dbReference type="EMBL" id="LAZR01045298">
    <property type="protein sequence ID" value="KKK99214.1"/>
    <property type="molecule type" value="Genomic_DNA"/>
</dbReference>
<organism evidence="1">
    <name type="scientific">marine sediment metagenome</name>
    <dbReference type="NCBI Taxonomy" id="412755"/>
    <lineage>
        <taxon>unclassified sequences</taxon>
        <taxon>metagenomes</taxon>
        <taxon>ecological metagenomes</taxon>
    </lineage>
</organism>